<dbReference type="Proteomes" id="UP000008068">
    <property type="component" value="Unassembled WGS sequence"/>
</dbReference>
<accession>G0NSQ5</accession>
<feature type="transmembrane region" description="Helical" evidence="1">
    <location>
        <begin position="20"/>
        <end position="42"/>
    </location>
</feature>
<reference evidence="3" key="1">
    <citation type="submission" date="2011-07" db="EMBL/GenBank/DDBJ databases">
        <authorList>
            <consortium name="Caenorhabditis brenneri Sequencing and Analysis Consortium"/>
            <person name="Wilson R.K."/>
        </authorList>
    </citation>
    <scope>NUCLEOTIDE SEQUENCE [LARGE SCALE GENOMIC DNA]</scope>
    <source>
        <strain evidence="3">PB2801</strain>
    </source>
</reference>
<dbReference type="HOGENOM" id="CLU_2499883_0_0_1"/>
<name>G0NSQ5_CAEBE</name>
<dbReference type="AlphaFoldDB" id="G0NSQ5"/>
<evidence type="ECO:0000313" key="3">
    <source>
        <dbReference type="Proteomes" id="UP000008068"/>
    </source>
</evidence>
<keyword evidence="1" id="KW-0812">Transmembrane</keyword>
<keyword evidence="1" id="KW-0472">Membrane</keyword>
<keyword evidence="1" id="KW-1133">Transmembrane helix</keyword>
<proteinExistence type="predicted"/>
<dbReference type="EMBL" id="GL379939">
    <property type="protein sequence ID" value="EGT36868.1"/>
    <property type="molecule type" value="Genomic_DNA"/>
</dbReference>
<evidence type="ECO:0000256" key="1">
    <source>
        <dbReference type="SAM" id="Phobius"/>
    </source>
</evidence>
<evidence type="ECO:0000313" key="2">
    <source>
        <dbReference type="EMBL" id="EGT36868.1"/>
    </source>
</evidence>
<organism evidence="3">
    <name type="scientific">Caenorhabditis brenneri</name>
    <name type="common">Nematode worm</name>
    <dbReference type="NCBI Taxonomy" id="135651"/>
    <lineage>
        <taxon>Eukaryota</taxon>
        <taxon>Metazoa</taxon>
        <taxon>Ecdysozoa</taxon>
        <taxon>Nematoda</taxon>
        <taxon>Chromadorea</taxon>
        <taxon>Rhabditida</taxon>
        <taxon>Rhabditina</taxon>
        <taxon>Rhabditomorpha</taxon>
        <taxon>Rhabditoidea</taxon>
        <taxon>Rhabditidae</taxon>
        <taxon>Peloderinae</taxon>
        <taxon>Caenorhabditis</taxon>
    </lineage>
</organism>
<gene>
    <name evidence="2" type="ORF">CAEBREN_11355</name>
</gene>
<sequence length="86" mass="10054">MNSTNIDDYEEESTLSVALQFVGLLFGFFLIAFLFIGFIELLKKLIQHIRENRRQLTGQYFRNIVFLNIMHVFNGDGDDSGDDMDW</sequence>
<keyword evidence="3" id="KW-1185">Reference proteome</keyword>
<dbReference type="InParanoid" id="G0NSQ5"/>
<protein>
    <submittedName>
        <fullName evidence="2">Uncharacterized protein</fullName>
    </submittedName>
</protein>